<protein>
    <submittedName>
        <fullName evidence="1">Uncharacterized protein</fullName>
    </submittedName>
</protein>
<gene>
    <name evidence="1" type="ORF">GT409_02045</name>
</gene>
<evidence type="ECO:0000313" key="2">
    <source>
        <dbReference type="Proteomes" id="UP000464954"/>
    </source>
</evidence>
<organism evidence="1 2">
    <name type="scientific">Tichowtungia aerotolerans</name>
    <dbReference type="NCBI Taxonomy" id="2697043"/>
    <lineage>
        <taxon>Bacteria</taxon>
        <taxon>Pseudomonadati</taxon>
        <taxon>Kiritimatiellota</taxon>
        <taxon>Tichowtungiia</taxon>
        <taxon>Tichowtungiales</taxon>
        <taxon>Tichowtungiaceae</taxon>
        <taxon>Tichowtungia</taxon>
    </lineage>
</organism>
<dbReference type="RefSeq" id="WP_160626457.1">
    <property type="nucleotide sequence ID" value="NZ_CP047593.1"/>
</dbReference>
<name>A0A6P1MAZ1_9BACT</name>
<dbReference type="EMBL" id="CP047593">
    <property type="protein sequence ID" value="QHI68285.1"/>
    <property type="molecule type" value="Genomic_DNA"/>
</dbReference>
<dbReference type="Proteomes" id="UP000464954">
    <property type="component" value="Chromosome"/>
</dbReference>
<sequence>MKIINLRKTYYFTSIEAARYKKRPESPGIFTPNNRSWSAISIEALALQNHLPRKINKAINVIVDT</sequence>
<evidence type="ECO:0000313" key="1">
    <source>
        <dbReference type="EMBL" id="QHI68285.1"/>
    </source>
</evidence>
<proteinExistence type="predicted"/>
<accession>A0A6P1MAZ1</accession>
<reference evidence="1 2" key="1">
    <citation type="submission" date="2020-01" db="EMBL/GenBank/DDBJ databases">
        <title>Ponticoccus aerotolerans gen. nov., sp. nov., an anaerobic bacterium and proposal of Ponticoccusceae fam. nov., Ponticoccusles ord. nov. and Ponticoccuse classis nov. in the phylum Kiritimatiellaeota.</title>
        <authorList>
            <person name="Zhou L.Y."/>
            <person name="Du Z.J."/>
        </authorList>
    </citation>
    <scope>NUCLEOTIDE SEQUENCE [LARGE SCALE GENOMIC DNA]</scope>
    <source>
        <strain evidence="1 2">S-5007</strain>
    </source>
</reference>
<keyword evidence="2" id="KW-1185">Reference proteome</keyword>
<dbReference type="AlphaFoldDB" id="A0A6P1MAZ1"/>
<dbReference type="KEGG" id="taer:GT409_02045"/>